<evidence type="ECO:0000313" key="2">
    <source>
        <dbReference type="EMBL" id="KAK8941199.1"/>
    </source>
</evidence>
<gene>
    <name evidence="2" type="ORF">KSP39_PZI009737</name>
</gene>
<name>A0AAP0BLM0_9ASPA</name>
<accession>A0AAP0BLM0</accession>
<dbReference type="Gene3D" id="3.40.50.1240">
    <property type="entry name" value="Phosphoglycerate mutase-like"/>
    <property type="match status" value="1"/>
</dbReference>
<keyword evidence="3" id="KW-1185">Reference proteome</keyword>
<dbReference type="Proteomes" id="UP001418222">
    <property type="component" value="Unassembled WGS sequence"/>
</dbReference>
<dbReference type="PANTHER" id="PTHR16469:SF27">
    <property type="entry name" value="UBIQUITIN-ASSOCIATED AND SH3 DOMAIN-CONTAINING BA-RELATED"/>
    <property type="match status" value="1"/>
</dbReference>
<evidence type="ECO:0000256" key="1">
    <source>
        <dbReference type="SAM" id="MobiDB-lite"/>
    </source>
</evidence>
<sequence length="280" mass="30583">MAGSVGSVGGEAGEEEGEERQGWAQNVVVMRHGDRIDAAEPLWSAHADRPWDPPLTSTGKIRAWTTGKKLRSIGFPVHRVVVSPFLRCLQTAAEVITALCCVLDEDTHILSLETSSGALIDPTRVKVNIEYGLCEVLCMEAMRIIGPPKDGIWFPDVSELEALLPVGTLDHSVDGLYQQLPSWEEPLAAARERYQSVIEALADKFPQENLLLVTHGEAVGVSVSSYLNDAVVYEVEYCAYSHLLRQVCSEPSKTVAAGGFKLMTRSQSGLLFSFRNKSSP</sequence>
<feature type="compositionally biased region" description="Gly residues" evidence="1">
    <location>
        <begin position="1"/>
        <end position="11"/>
    </location>
</feature>
<protein>
    <submittedName>
        <fullName evidence="2">Uncharacterized protein</fullName>
    </submittedName>
</protein>
<organism evidence="2 3">
    <name type="scientific">Platanthera zijinensis</name>
    <dbReference type="NCBI Taxonomy" id="2320716"/>
    <lineage>
        <taxon>Eukaryota</taxon>
        <taxon>Viridiplantae</taxon>
        <taxon>Streptophyta</taxon>
        <taxon>Embryophyta</taxon>
        <taxon>Tracheophyta</taxon>
        <taxon>Spermatophyta</taxon>
        <taxon>Magnoliopsida</taxon>
        <taxon>Liliopsida</taxon>
        <taxon>Asparagales</taxon>
        <taxon>Orchidaceae</taxon>
        <taxon>Orchidoideae</taxon>
        <taxon>Orchideae</taxon>
        <taxon>Orchidinae</taxon>
        <taxon>Platanthera</taxon>
    </lineage>
</organism>
<dbReference type="AlphaFoldDB" id="A0AAP0BLM0"/>
<dbReference type="InterPro" id="IPR029033">
    <property type="entry name" value="His_PPase_superfam"/>
</dbReference>
<reference evidence="2 3" key="1">
    <citation type="journal article" date="2022" name="Nat. Plants">
        <title>Genomes of leafy and leafless Platanthera orchids illuminate the evolution of mycoheterotrophy.</title>
        <authorList>
            <person name="Li M.H."/>
            <person name="Liu K.W."/>
            <person name="Li Z."/>
            <person name="Lu H.C."/>
            <person name="Ye Q.L."/>
            <person name="Zhang D."/>
            <person name="Wang J.Y."/>
            <person name="Li Y.F."/>
            <person name="Zhong Z.M."/>
            <person name="Liu X."/>
            <person name="Yu X."/>
            <person name="Liu D.K."/>
            <person name="Tu X.D."/>
            <person name="Liu B."/>
            <person name="Hao Y."/>
            <person name="Liao X.Y."/>
            <person name="Jiang Y.T."/>
            <person name="Sun W.H."/>
            <person name="Chen J."/>
            <person name="Chen Y.Q."/>
            <person name="Ai Y."/>
            <person name="Zhai J.W."/>
            <person name="Wu S.S."/>
            <person name="Zhou Z."/>
            <person name="Hsiao Y.Y."/>
            <person name="Wu W.L."/>
            <person name="Chen Y.Y."/>
            <person name="Lin Y.F."/>
            <person name="Hsu J.L."/>
            <person name="Li C.Y."/>
            <person name="Wang Z.W."/>
            <person name="Zhao X."/>
            <person name="Zhong W.Y."/>
            <person name="Ma X.K."/>
            <person name="Ma L."/>
            <person name="Huang J."/>
            <person name="Chen G.Z."/>
            <person name="Huang M.Z."/>
            <person name="Huang L."/>
            <person name="Peng D.H."/>
            <person name="Luo Y.B."/>
            <person name="Zou S.Q."/>
            <person name="Chen S.P."/>
            <person name="Lan S."/>
            <person name="Tsai W.C."/>
            <person name="Van de Peer Y."/>
            <person name="Liu Z.J."/>
        </authorList>
    </citation>
    <scope>NUCLEOTIDE SEQUENCE [LARGE SCALE GENOMIC DNA]</scope>
    <source>
        <strain evidence="2">Lor287</strain>
    </source>
</reference>
<feature type="region of interest" description="Disordered" evidence="1">
    <location>
        <begin position="1"/>
        <end position="22"/>
    </location>
</feature>
<dbReference type="Pfam" id="PF00300">
    <property type="entry name" value="His_Phos_1"/>
    <property type="match status" value="1"/>
</dbReference>
<dbReference type="InterPro" id="IPR012398">
    <property type="entry name" value="PRIB5"/>
</dbReference>
<evidence type="ECO:0000313" key="3">
    <source>
        <dbReference type="Proteomes" id="UP001418222"/>
    </source>
</evidence>
<dbReference type="SMART" id="SM00855">
    <property type="entry name" value="PGAM"/>
    <property type="match status" value="1"/>
</dbReference>
<dbReference type="InterPro" id="IPR051710">
    <property type="entry name" value="Phosphatase_SH3-domain"/>
</dbReference>
<dbReference type="SUPFAM" id="SSF53254">
    <property type="entry name" value="Phosphoglycerate mutase-like"/>
    <property type="match status" value="1"/>
</dbReference>
<proteinExistence type="predicted"/>
<comment type="caution">
    <text evidence="2">The sequence shown here is derived from an EMBL/GenBank/DDBJ whole genome shotgun (WGS) entry which is preliminary data.</text>
</comment>
<dbReference type="PANTHER" id="PTHR16469">
    <property type="entry name" value="UBIQUITIN-ASSOCIATED AND SH3 DOMAIN-CONTAINING BA-RELATED"/>
    <property type="match status" value="1"/>
</dbReference>
<dbReference type="EMBL" id="JBBWWQ010000008">
    <property type="protein sequence ID" value="KAK8941199.1"/>
    <property type="molecule type" value="Genomic_DNA"/>
</dbReference>
<dbReference type="CDD" id="cd07040">
    <property type="entry name" value="HP"/>
    <property type="match status" value="1"/>
</dbReference>
<dbReference type="PIRSF" id="PIRSF015897">
    <property type="entry name" value="PRIB5"/>
    <property type="match status" value="1"/>
</dbReference>
<dbReference type="InterPro" id="IPR013078">
    <property type="entry name" value="His_Pase_superF_clade-1"/>
</dbReference>